<organism evidence="1 2">
    <name type="scientific">Capnocytophaga leadbetteri</name>
    <dbReference type="NCBI Taxonomy" id="327575"/>
    <lineage>
        <taxon>Bacteria</taxon>
        <taxon>Pseudomonadati</taxon>
        <taxon>Bacteroidota</taxon>
        <taxon>Flavobacteriia</taxon>
        <taxon>Flavobacteriales</taxon>
        <taxon>Flavobacteriaceae</taxon>
        <taxon>Capnocytophaga</taxon>
    </lineage>
</organism>
<gene>
    <name evidence="1" type="ORF">C8P65_10743</name>
</gene>
<dbReference type="AlphaFoldDB" id="A0A2T5XTZ2"/>
<evidence type="ECO:0000313" key="1">
    <source>
        <dbReference type="EMBL" id="PTX06387.1"/>
    </source>
</evidence>
<proteinExistence type="predicted"/>
<protein>
    <submittedName>
        <fullName evidence="1">Uncharacterized protein</fullName>
    </submittedName>
</protein>
<dbReference type="Proteomes" id="UP000243985">
    <property type="component" value="Unassembled WGS sequence"/>
</dbReference>
<sequence>MSGKNITNLLTFWQKELSKKTRETEIKFEIRALALEEFIE</sequence>
<name>A0A2T5XTZ2_9FLAO</name>
<dbReference type="RefSeq" id="WP_262482432.1">
    <property type="nucleotide sequence ID" value="NZ_CP022384.1"/>
</dbReference>
<reference evidence="1 2" key="1">
    <citation type="submission" date="2018-04" db="EMBL/GenBank/DDBJ databases">
        <title>Genomic Encyclopedia of Archaeal and Bacterial Type Strains, Phase II (KMG-II): from individual species to whole genera.</title>
        <authorList>
            <person name="Goeker M."/>
        </authorList>
    </citation>
    <scope>NUCLEOTIDE SEQUENCE [LARGE SCALE GENOMIC DNA]</scope>
    <source>
        <strain evidence="1 2">DSM 22902</strain>
    </source>
</reference>
<evidence type="ECO:0000313" key="2">
    <source>
        <dbReference type="Proteomes" id="UP000243985"/>
    </source>
</evidence>
<accession>A0A2T5XTZ2</accession>
<comment type="caution">
    <text evidence="1">The sequence shown here is derived from an EMBL/GenBank/DDBJ whole genome shotgun (WGS) entry which is preliminary data.</text>
</comment>
<dbReference type="EMBL" id="QBKG01000007">
    <property type="protein sequence ID" value="PTX06387.1"/>
    <property type="molecule type" value="Genomic_DNA"/>
</dbReference>